<dbReference type="AlphaFoldDB" id="A0A6P8HWR6"/>
<organism evidence="7 8">
    <name type="scientific">Actinia tenebrosa</name>
    <name type="common">Australian red waratah sea anemone</name>
    <dbReference type="NCBI Taxonomy" id="6105"/>
    <lineage>
        <taxon>Eukaryota</taxon>
        <taxon>Metazoa</taxon>
        <taxon>Cnidaria</taxon>
        <taxon>Anthozoa</taxon>
        <taxon>Hexacorallia</taxon>
        <taxon>Actiniaria</taxon>
        <taxon>Actiniidae</taxon>
        <taxon>Actinia</taxon>
    </lineage>
</organism>
<evidence type="ECO:0000256" key="5">
    <source>
        <dbReference type="SAM" id="Phobius"/>
    </source>
</evidence>
<comment type="similarity">
    <text evidence="1">Belongs to the H-rev107 family.</text>
</comment>
<dbReference type="PROSITE" id="PS51934">
    <property type="entry name" value="LRAT"/>
    <property type="match status" value="1"/>
</dbReference>
<dbReference type="GO" id="GO:0008970">
    <property type="term" value="F:phospholipase A1 activity"/>
    <property type="evidence" value="ECO:0007669"/>
    <property type="project" value="TreeGrafter"/>
</dbReference>
<name>A0A6P8HWR6_ACTTE</name>
<dbReference type="Proteomes" id="UP000515163">
    <property type="component" value="Unplaced"/>
</dbReference>
<sequence length="177" mass="19837">MDAYYCPGNTGDLLVFKRSIYKHYAVNIGDGEIVHLTSDLDNDLTGFVRGLSIDCCSSTQEGNAVVKREPYILFKKSGDRVTVEDDWKGKTALQRFEIVRRALSRVGRRGYNLLFKNCEHFARWCRYGEETSDQAINFGIGLGVAAGAVLLGLGLGAYCLSSDSEAEKKRKQRNRRQ</sequence>
<reference evidence="8" key="1">
    <citation type="submission" date="2025-08" db="UniProtKB">
        <authorList>
            <consortium name="RefSeq"/>
        </authorList>
    </citation>
    <scope>IDENTIFICATION</scope>
    <source>
        <tissue evidence="8">Tentacle</tissue>
    </source>
</reference>
<dbReference type="InterPro" id="IPR007053">
    <property type="entry name" value="LRAT_dom"/>
</dbReference>
<protein>
    <submittedName>
        <fullName evidence="8">Phospholipase A and acyltransferase 2-like</fullName>
    </submittedName>
</protein>
<dbReference type="KEGG" id="aten:116293778"/>
<dbReference type="OrthoDB" id="421951at2759"/>
<feature type="transmembrane region" description="Helical" evidence="5">
    <location>
        <begin position="135"/>
        <end position="160"/>
    </location>
</feature>
<keyword evidence="3" id="KW-0378">Hydrolase</keyword>
<evidence type="ECO:0000256" key="2">
    <source>
        <dbReference type="ARBA" id="ARBA00022679"/>
    </source>
</evidence>
<gene>
    <name evidence="8" type="primary">LOC116293778</name>
</gene>
<dbReference type="FunCoup" id="A0A6P8HWR6">
    <property type="interactions" value="605"/>
</dbReference>
<dbReference type="InParanoid" id="A0A6P8HWR6"/>
<evidence type="ECO:0000313" key="7">
    <source>
        <dbReference type="Proteomes" id="UP000515163"/>
    </source>
</evidence>
<dbReference type="GO" id="GO:0005737">
    <property type="term" value="C:cytoplasm"/>
    <property type="evidence" value="ECO:0007669"/>
    <property type="project" value="TreeGrafter"/>
</dbReference>
<evidence type="ECO:0000256" key="3">
    <source>
        <dbReference type="ARBA" id="ARBA00022801"/>
    </source>
</evidence>
<dbReference type="PANTHER" id="PTHR13943:SF77">
    <property type="entry name" value="LRAT DOMAIN-CONTAINING PROTEIN"/>
    <property type="match status" value="1"/>
</dbReference>
<dbReference type="GeneID" id="116293778"/>
<proteinExistence type="inferred from homology"/>
<evidence type="ECO:0000256" key="4">
    <source>
        <dbReference type="ARBA" id="ARBA00023098"/>
    </source>
</evidence>
<keyword evidence="7" id="KW-1185">Reference proteome</keyword>
<dbReference type="Gene3D" id="3.90.1720.10">
    <property type="entry name" value="endopeptidase domain like (from Nostoc punctiforme)"/>
    <property type="match status" value="1"/>
</dbReference>
<dbReference type="RefSeq" id="XP_031557105.1">
    <property type="nucleotide sequence ID" value="XM_031701245.1"/>
</dbReference>
<dbReference type="GO" id="GO:0070292">
    <property type="term" value="P:N-acylphosphatidylethanolamine metabolic process"/>
    <property type="evidence" value="ECO:0007669"/>
    <property type="project" value="TreeGrafter"/>
</dbReference>
<keyword evidence="4" id="KW-0443">Lipid metabolism</keyword>
<dbReference type="InterPro" id="IPR051496">
    <property type="entry name" value="H-rev107_PLA/AT"/>
</dbReference>
<keyword evidence="5" id="KW-0472">Membrane</keyword>
<evidence type="ECO:0000259" key="6">
    <source>
        <dbReference type="PROSITE" id="PS51934"/>
    </source>
</evidence>
<keyword evidence="5" id="KW-1133">Transmembrane helix</keyword>
<dbReference type="Pfam" id="PF04970">
    <property type="entry name" value="LRAT"/>
    <property type="match status" value="1"/>
</dbReference>
<feature type="domain" description="LRAT" evidence="6">
    <location>
        <begin position="13"/>
        <end position="134"/>
    </location>
</feature>
<dbReference type="GO" id="GO:0016410">
    <property type="term" value="F:N-acyltransferase activity"/>
    <property type="evidence" value="ECO:0007669"/>
    <property type="project" value="TreeGrafter"/>
</dbReference>
<accession>A0A6P8HWR6</accession>
<keyword evidence="2" id="KW-0808">Transferase</keyword>
<evidence type="ECO:0000313" key="8">
    <source>
        <dbReference type="RefSeq" id="XP_031557105.1"/>
    </source>
</evidence>
<dbReference type="PANTHER" id="PTHR13943">
    <property type="entry name" value="HRAS-LIKE SUPPRESSOR - RELATED"/>
    <property type="match status" value="1"/>
</dbReference>
<dbReference type="GO" id="GO:0004623">
    <property type="term" value="F:phospholipase A2 activity"/>
    <property type="evidence" value="ECO:0007669"/>
    <property type="project" value="TreeGrafter"/>
</dbReference>
<evidence type="ECO:0000256" key="1">
    <source>
        <dbReference type="ARBA" id="ARBA00007824"/>
    </source>
</evidence>
<keyword evidence="5" id="KW-0812">Transmembrane</keyword>